<dbReference type="Proteomes" id="UP000811246">
    <property type="component" value="Chromosome 4"/>
</dbReference>
<accession>A0A922F6M2</accession>
<keyword evidence="1" id="KW-1133">Transmembrane helix</keyword>
<feature type="transmembrane region" description="Helical" evidence="1">
    <location>
        <begin position="66"/>
        <end position="85"/>
    </location>
</feature>
<dbReference type="EMBL" id="CM031828">
    <property type="protein sequence ID" value="KAG6716971.1"/>
    <property type="molecule type" value="Genomic_DNA"/>
</dbReference>
<evidence type="ECO:0000313" key="2">
    <source>
        <dbReference type="EMBL" id="KAG6716971.1"/>
    </source>
</evidence>
<name>A0A922F6M2_CARIL</name>
<dbReference type="PANTHER" id="PTHR11439">
    <property type="entry name" value="GAG-POL-RELATED RETROTRANSPOSON"/>
    <property type="match status" value="1"/>
</dbReference>
<reference evidence="2" key="1">
    <citation type="submission" date="2021-01" db="EMBL/GenBank/DDBJ databases">
        <authorList>
            <person name="Lovell J.T."/>
            <person name="Bentley N."/>
            <person name="Bhattarai G."/>
            <person name="Jenkins J.W."/>
            <person name="Sreedasyam A."/>
            <person name="Alarcon Y."/>
            <person name="Bock C."/>
            <person name="Boston L."/>
            <person name="Carlson J."/>
            <person name="Cervantes K."/>
            <person name="Clermont K."/>
            <person name="Krom N."/>
            <person name="Kubenka K."/>
            <person name="Mamidi S."/>
            <person name="Mattison C."/>
            <person name="Monteros M."/>
            <person name="Pisani C."/>
            <person name="Plott C."/>
            <person name="Rajasekar S."/>
            <person name="Rhein H.S."/>
            <person name="Rohla C."/>
            <person name="Song M."/>
            <person name="Hilaire R.S."/>
            <person name="Shu S."/>
            <person name="Wells L."/>
            <person name="Wang X."/>
            <person name="Webber J."/>
            <person name="Heerema R.J."/>
            <person name="Klein P."/>
            <person name="Conner P."/>
            <person name="Grauke L."/>
            <person name="Grimwood J."/>
            <person name="Schmutz J."/>
            <person name="Randall J.J."/>
        </authorList>
    </citation>
    <scope>NUCLEOTIDE SEQUENCE</scope>
    <source>
        <tissue evidence="2">Leaf</tissue>
    </source>
</reference>
<organism evidence="2 3">
    <name type="scientific">Carya illinoinensis</name>
    <name type="common">Pecan</name>
    <dbReference type="NCBI Taxonomy" id="32201"/>
    <lineage>
        <taxon>Eukaryota</taxon>
        <taxon>Viridiplantae</taxon>
        <taxon>Streptophyta</taxon>
        <taxon>Embryophyta</taxon>
        <taxon>Tracheophyta</taxon>
        <taxon>Spermatophyta</taxon>
        <taxon>Magnoliopsida</taxon>
        <taxon>eudicotyledons</taxon>
        <taxon>Gunneridae</taxon>
        <taxon>Pentapetalae</taxon>
        <taxon>rosids</taxon>
        <taxon>fabids</taxon>
        <taxon>Fagales</taxon>
        <taxon>Juglandaceae</taxon>
        <taxon>Carya</taxon>
    </lineage>
</organism>
<sequence>MHKLLTYVKSSPGQGIFFSASSSLELRAYCDSDWASCPDTHRSVTGYCILLDFSCPFLLQYDLGHFLRIHIFLFSAAAAPVFLLFPTRHAKHPAKTTFALTQCHPASPPPAQCHPATLSLCKAPSRDTPPSRHHSPKRVRTYRCRSL</sequence>
<comment type="caution">
    <text evidence="2">The sequence shown here is derived from an EMBL/GenBank/DDBJ whole genome shotgun (WGS) entry which is preliminary data.</text>
</comment>
<dbReference type="AlphaFoldDB" id="A0A922F6M2"/>
<protein>
    <submittedName>
        <fullName evidence="2">Uncharacterized protein</fullName>
    </submittedName>
</protein>
<gene>
    <name evidence="2" type="ORF">I3842_04G074600</name>
</gene>
<proteinExistence type="predicted"/>
<keyword evidence="1" id="KW-0472">Membrane</keyword>
<evidence type="ECO:0000256" key="1">
    <source>
        <dbReference type="SAM" id="Phobius"/>
    </source>
</evidence>
<dbReference type="PANTHER" id="PTHR11439:SF511">
    <property type="match status" value="1"/>
</dbReference>
<keyword evidence="1" id="KW-0812">Transmembrane</keyword>
<evidence type="ECO:0000313" key="3">
    <source>
        <dbReference type="Proteomes" id="UP000811246"/>
    </source>
</evidence>